<proteinExistence type="predicted"/>
<accession>A0A2K9LV87</accession>
<dbReference type="EMBL" id="CP025543">
    <property type="protein sequence ID" value="AUM62940.1"/>
    <property type="molecule type" value="Genomic_DNA"/>
</dbReference>
<dbReference type="KEGG" id="smoo:SMONO_v1c06910"/>
<dbReference type="Proteomes" id="UP000234790">
    <property type="component" value="Chromosome"/>
</dbReference>
<protein>
    <submittedName>
        <fullName evidence="1">Uncharacterized protein</fullName>
    </submittedName>
</protein>
<evidence type="ECO:0000313" key="1">
    <source>
        <dbReference type="EMBL" id="AUM62940.1"/>
    </source>
</evidence>
<keyword evidence="2" id="KW-1185">Reference proteome</keyword>
<organism evidence="1 2">
    <name type="scientific">Spiroplasma monobiae MQ-1</name>
    <dbReference type="NCBI Taxonomy" id="1336748"/>
    <lineage>
        <taxon>Bacteria</taxon>
        <taxon>Bacillati</taxon>
        <taxon>Mycoplasmatota</taxon>
        <taxon>Mollicutes</taxon>
        <taxon>Entomoplasmatales</taxon>
        <taxon>Spiroplasmataceae</taxon>
        <taxon>Spiroplasma</taxon>
    </lineage>
</organism>
<evidence type="ECO:0000313" key="2">
    <source>
        <dbReference type="Proteomes" id="UP000234790"/>
    </source>
</evidence>
<reference evidence="1 2" key="1">
    <citation type="submission" date="2017-12" db="EMBL/GenBank/DDBJ databases">
        <title>Complete genome sequence of Spiroplasma monobiae MQ-1 (ATCC 33825).</title>
        <authorList>
            <person name="Tsai Y.-M."/>
            <person name="Lo W.-S."/>
            <person name="Wu P.-S."/>
            <person name="Cho S.-T."/>
            <person name="Kuo C.-H."/>
        </authorList>
    </citation>
    <scope>NUCLEOTIDE SEQUENCE [LARGE SCALE GENOMIC DNA]</scope>
    <source>
        <strain evidence="1 2">MQ-1</strain>
    </source>
</reference>
<gene>
    <name evidence="1" type="ORF">SMONO_v1c06910</name>
</gene>
<sequence length="243" mass="28055">MDFNLILKNVVEELACYFNDDCFEGVELNGKKIKIDYEGFLEKISINNLDLIDEIIEQLNELRQENQDLLTKEDVNHMFYASTEILLSSATEGFRKIKESFKDLNFLKHNGSESNQIDLNEKFVVRKLTANSQKVLNKYENLSPRFIDNEKVTNFINCLVRITKSETIGEIVGLAKEVITKQDEIKRLDHFVKYDALVDEYGWVHDIVKLSSANAEFMGLIVNVEIFSNVISQQVFKETKVIA</sequence>
<dbReference type="OrthoDB" id="389234at2"/>
<dbReference type="AlphaFoldDB" id="A0A2K9LV87"/>
<name>A0A2K9LV87_SPISQ</name>
<dbReference type="RefSeq" id="WP_101780985.1">
    <property type="nucleotide sequence ID" value="NZ_CP025543.1"/>
</dbReference>